<sequence length="483" mass="53898">MAEESPLQTSNDTPPPSNNLGTLLALSPQTLEKDPSSIIDPILDDPQKTQLSSQQSPTNQLSNFHDYPLVNSNESLILGEFSGVDCNEILGFGESSGFLMSENEVGFEVDDEIRDSGSSKNGDVVAMELIDETVVVENVGKGKMVISHGEKMKYSTKELEKLRFVNVKSNKKFWQKVYNGFSDEVRNLYDGLGSFRKKNKQVSGKTNNFCHGILGDSSSENVVHDTRNSSHVTYNDDDAVDWSEDDKSDDEYYSIQRPAFMVEGEPDFESGPPEDGFEYLRRVRWEAAHIPKVKVVKLDDRRITEQSAYMPKIPDIEKCPPLFVPSRHWEDEFIAEFSDLRLAVSMFWDTDDANLEDADTIIFSRPVNTKHASKNLASIELPAGGPTLSTLVAMDPVTIVALLNKRISMFDSASNISKDDCAWLFALCAVVETPLDADTSASMRCLLRRCAKLRAEKDEFDDEVVMLNILVTIAGKIFGQSEN</sequence>
<feature type="compositionally biased region" description="Polar residues" evidence="2">
    <location>
        <begin position="48"/>
        <end position="60"/>
    </location>
</feature>
<evidence type="ECO:0008006" key="5">
    <source>
        <dbReference type="Google" id="ProtNLM"/>
    </source>
</evidence>
<comment type="similarity">
    <text evidence="1">Belongs to the gemin-2 family.</text>
</comment>
<dbReference type="PANTHER" id="PTHR12794">
    <property type="entry name" value="GEMIN2"/>
    <property type="match status" value="1"/>
</dbReference>
<dbReference type="InterPro" id="IPR035426">
    <property type="entry name" value="Gemin2/Brr1"/>
</dbReference>
<feature type="compositionally biased region" description="Polar residues" evidence="2">
    <location>
        <begin position="1"/>
        <end position="12"/>
    </location>
</feature>
<dbReference type="PANTHER" id="PTHR12794:SF0">
    <property type="entry name" value="GEM-ASSOCIATED PROTEIN 2"/>
    <property type="match status" value="1"/>
</dbReference>
<dbReference type="AlphaFoldDB" id="A0AAW1GTH8"/>
<dbReference type="Proteomes" id="UP001443914">
    <property type="component" value="Unassembled WGS sequence"/>
</dbReference>
<evidence type="ECO:0000313" key="4">
    <source>
        <dbReference type="Proteomes" id="UP001443914"/>
    </source>
</evidence>
<dbReference type="GO" id="GO:0032797">
    <property type="term" value="C:SMN complex"/>
    <property type="evidence" value="ECO:0007669"/>
    <property type="project" value="TreeGrafter"/>
</dbReference>
<keyword evidence="4" id="KW-1185">Reference proteome</keyword>
<proteinExistence type="inferred from homology"/>
<dbReference type="Gene3D" id="1.20.58.1070">
    <property type="match status" value="1"/>
</dbReference>
<gene>
    <name evidence="3" type="ORF">RND81_14G073700</name>
</gene>
<evidence type="ECO:0000256" key="2">
    <source>
        <dbReference type="SAM" id="MobiDB-lite"/>
    </source>
</evidence>
<dbReference type="GO" id="GO:0005634">
    <property type="term" value="C:nucleus"/>
    <property type="evidence" value="ECO:0007669"/>
    <property type="project" value="TreeGrafter"/>
</dbReference>
<dbReference type="Pfam" id="PF04938">
    <property type="entry name" value="SIP1"/>
    <property type="match status" value="1"/>
</dbReference>
<comment type="caution">
    <text evidence="3">The sequence shown here is derived from an EMBL/GenBank/DDBJ whole genome shotgun (WGS) entry which is preliminary data.</text>
</comment>
<evidence type="ECO:0000256" key="1">
    <source>
        <dbReference type="ARBA" id="ARBA00025758"/>
    </source>
</evidence>
<dbReference type="EMBL" id="JBDFQZ010000014">
    <property type="protein sequence ID" value="KAK9664852.1"/>
    <property type="molecule type" value="Genomic_DNA"/>
</dbReference>
<accession>A0AAW1GTH8</accession>
<dbReference type="GO" id="GO:0000387">
    <property type="term" value="P:spliceosomal snRNP assembly"/>
    <property type="evidence" value="ECO:0007669"/>
    <property type="project" value="InterPro"/>
</dbReference>
<feature type="region of interest" description="Disordered" evidence="2">
    <location>
        <begin position="1"/>
        <end position="60"/>
    </location>
</feature>
<name>A0AAW1GTH8_SAPOF</name>
<protein>
    <recommendedName>
        <fullName evidence="5">Gem-associated protein 2</fullName>
    </recommendedName>
</protein>
<evidence type="ECO:0000313" key="3">
    <source>
        <dbReference type="EMBL" id="KAK9664852.1"/>
    </source>
</evidence>
<organism evidence="3 4">
    <name type="scientific">Saponaria officinalis</name>
    <name type="common">Common soapwort</name>
    <name type="synonym">Lychnis saponaria</name>
    <dbReference type="NCBI Taxonomy" id="3572"/>
    <lineage>
        <taxon>Eukaryota</taxon>
        <taxon>Viridiplantae</taxon>
        <taxon>Streptophyta</taxon>
        <taxon>Embryophyta</taxon>
        <taxon>Tracheophyta</taxon>
        <taxon>Spermatophyta</taxon>
        <taxon>Magnoliopsida</taxon>
        <taxon>eudicotyledons</taxon>
        <taxon>Gunneridae</taxon>
        <taxon>Pentapetalae</taxon>
        <taxon>Caryophyllales</taxon>
        <taxon>Caryophyllaceae</taxon>
        <taxon>Caryophylleae</taxon>
        <taxon>Saponaria</taxon>
    </lineage>
</organism>
<reference evidence="3" key="1">
    <citation type="submission" date="2024-03" db="EMBL/GenBank/DDBJ databases">
        <title>WGS assembly of Saponaria officinalis var. Norfolk2.</title>
        <authorList>
            <person name="Jenkins J."/>
            <person name="Shu S."/>
            <person name="Grimwood J."/>
            <person name="Barry K."/>
            <person name="Goodstein D."/>
            <person name="Schmutz J."/>
            <person name="Leebens-Mack J."/>
            <person name="Osbourn A."/>
        </authorList>
    </citation>
    <scope>NUCLEOTIDE SEQUENCE [LARGE SCALE GENOMIC DNA]</scope>
    <source>
        <strain evidence="3">JIC</strain>
    </source>
</reference>